<evidence type="ECO:0000256" key="11">
    <source>
        <dbReference type="SAM" id="MobiDB-lite"/>
    </source>
</evidence>
<feature type="region of interest" description="Disordered" evidence="11">
    <location>
        <begin position="464"/>
        <end position="489"/>
    </location>
</feature>
<comment type="cofactor">
    <cofactor evidence="1">
        <name>FAD</name>
        <dbReference type="ChEBI" id="CHEBI:57692"/>
    </cofactor>
</comment>
<evidence type="ECO:0000256" key="4">
    <source>
        <dbReference type="ARBA" id="ARBA00012881"/>
    </source>
</evidence>
<name>A0A9P6LC82_9AGAM</name>
<protein>
    <recommendedName>
        <fullName evidence="4">L-ornithine N(5)-monooxygenase [NAD(P)H]</fullName>
        <ecNumber evidence="4">1.14.13.196</ecNumber>
    </recommendedName>
</protein>
<dbReference type="Gene3D" id="3.50.50.60">
    <property type="entry name" value="FAD/NAD(P)-binding domain"/>
    <property type="match status" value="1"/>
</dbReference>
<organism evidence="12 13">
    <name type="scientific">Thelephora terrestris</name>
    <dbReference type="NCBI Taxonomy" id="56493"/>
    <lineage>
        <taxon>Eukaryota</taxon>
        <taxon>Fungi</taxon>
        <taxon>Dikarya</taxon>
        <taxon>Basidiomycota</taxon>
        <taxon>Agaricomycotina</taxon>
        <taxon>Agaricomycetes</taxon>
        <taxon>Thelephorales</taxon>
        <taxon>Thelephoraceae</taxon>
        <taxon>Thelephora</taxon>
    </lineage>
</organism>
<keyword evidence="7" id="KW-0521">NADP</keyword>
<evidence type="ECO:0000256" key="10">
    <source>
        <dbReference type="ARBA" id="ARBA00049248"/>
    </source>
</evidence>
<dbReference type="GO" id="GO:0006879">
    <property type="term" value="P:intracellular iron ion homeostasis"/>
    <property type="evidence" value="ECO:0007669"/>
    <property type="project" value="TreeGrafter"/>
</dbReference>
<evidence type="ECO:0000256" key="8">
    <source>
        <dbReference type="ARBA" id="ARBA00023002"/>
    </source>
</evidence>
<keyword evidence="6" id="KW-0274">FAD</keyword>
<feature type="compositionally biased region" description="Low complexity" evidence="11">
    <location>
        <begin position="465"/>
        <end position="486"/>
    </location>
</feature>
<dbReference type="EC" id="1.14.13.196" evidence="4"/>
<comment type="catalytic activity">
    <reaction evidence="10">
        <text>L-ornithine + NADH + O2 = N(5)-hydroxy-L-ornithine + NAD(+) + H2O</text>
        <dbReference type="Rhea" id="RHEA:41512"/>
        <dbReference type="ChEBI" id="CHEBI:15377"/>
        <dbReference type="ChEBI" id="CHEBI:15379"/>
        <dbReference type="ChEBI" id="CHEBI:46911"/>
        <dbReference type="ChEBI" id="CHEBI:57540"/>
        <dbReference type="ChEBI" id="CHEBI:57945"/>
        <dbReference type="ChEBI" id="CHEBI:78275"/>
        <dbReference type="EC" id="1.14.13.196"/>
    </reaction>
</comment>
<dbReference type="Pfam" id="PF13434">
    <property type="entry name" value="Lys_Orn_oxgnase"/>
    <property type="match status" value="1"/>
</dbReference>
<evidence type="ECO:0000256" key="2">
    <source>
        <dbReference type="ARBA" id="ARBA00004924"/>
    </source>
</evidence>
<dbReference type="Proteomes" id="UP000736335">
    <property type="component" value="Unassembled WGS sequence"/>
</dbReference>
<evidence type="ECO:0000256" key="7">
    <source>
        <dbReference type="ARBA" id="ARBA00022857"/>
    </source>
</evidence>
<evidence type="ECO:0000313" key="12">
    <source>
        <dbReference type="EMBL" id="KAF9792226.1"/>
    </source>
</evidence>
<evidence type="ECO:0000313" key="13">
    <source>
        <dbReference type="Proteomes" id="UP000736335"/>
    </source>
</evidence>
<dbReference type="OrthoDB" id="3519933at2759"/>
<evidence type="ECO:0000256" key="3">
    <source>
        <dbReference type="ARBA" id="ARBA00007588"/>
    </source>
</evidence>
<comment type="pathway">
    <text evidence="2">Siderophore biosynthesis.</text>
</comment>
<reference evidence="12" key="2">
    <citation type="submission" date="2020-11" db="EMBL/GenBank/DDBJ databases">
        <authorList>
            <consortium name="DOE Joint Genome Institute"/>
            <person name="Kuo A."/>
            <person name="Miyauchi S."/>
            <person name="Kiss E."/>
            <person name="Drula E."/>
            <person name="Kohler A."/>
            <person name="Sanchez-Garcia M."/>
            <person name="Andreopoulos B."/>
            <person name="Barry K.W."/>
            <person name="Bonito G."/>
            <person name="Buee M."/>
            <person name="Carver A."/>
            <person name="Chen C."/>
            <person name="Cichocki N."/>
            <person name="Clum A."/>
            <person name="Culley D."/>
            <person name="Crous P.W."/>
            <person name="Fauchery L."/>
            <person name="Girlanda M."/>
            <person name="Hayes R."/>
            <person name="Keri Z."/>
            <person name="Labutti K."/>
            <person name="Lipzen A."/>
            <person name="Lombard V."/>
            <person name="Magnuson J."/>
            <person name="Maillard F."/>
            <person name="Morin E."/>
            <person name="Murat C."/>
            <person name="Nolan M."/>
            <person name="Ohm R."/>
            <person name="Pangilinan J."/>
            <person name="Pereira M."/>
            <person name="Perotto S."/>
            <person name="Peter M."/>
            <person name="Riley R."/>
            <person name="Sitrit Y."/>
            <person name="Stielow B."/>
            <person name="Szollosi G."/>
            <person name="Zifcakova L."/>
            <person name="Stursova M."/>
            <person name="Spatafora J.W."/>
            <person name="Tedersoo L."/>
            <person name="Vaario L.-M."/>
            <person name="Yamada A."/>
            <person name="Yan M."/>
            <person name="Wang P."/>
            <person name="Xu J."/>
            <person name="Bruns T."/>
            <person name="Baldrian P."/>
            <person name="Vilgalys R."/>
            <person name="Henrissat B."/>
            <person name="Grigoriev I.V."/>
            <person name="Hibbett D."/>
            <person name="Nagy L.G."/>
            <person name="Martin F.M."/>
        </authorList>
    </citation>
    <scope>NUCLEOTIDE SEQUENCE</scope>
    <source>
        <strain evidence="12">UH-Tt-Lm1</strain>
    </source>
</reference>
<reference evidence="12" key="1">
    <citation type="journal article" date="2020" name="Nat. Commun.">
        <title>Large-scale genome sequencing of mycorrhizal fungi provides insights into the early evolution of symbiotic traits.</title>
        <authorList>
            <person name="Miyauchi S."/>
            <person name="Kiss E."/>
            <person name="Kuo A."/>
            <person name="Drula E."/>
            <person name="Kohler A."/>
            <person name="Sanchez-Garcia M."/>
            <person name="Morin E."/>
            <person name="Andreopoulos B."/>
            <person name="Barry K.W."/>
            <person name="Bonito G."/>
            <person name="Buee M."/>
            <person name="Carver A."/>
            <person name="Chen C."/>
            <person name="Cichocki N."/>
            <person name="Clum A."/>
            <person name="Culley D."/>
            <person name="Crous P.W."/>
            <person name="Fauchery L."/>
            <person name="Girlanda M."/>
            <person name="Hayes R.D."/>
            <person name="Keri Z."/>
            <person name="LaButti K."/>
            <person name="Lipzen A."/>
            <person name="Lombard V."/>
            <person name="Magnuson J."/>
            <person name="Maillard F."/>
            <person name="Murat C."/>
            <person name="Nolan M."/>
            <person name="Ohm R.A."/>
            <person name="Pangilinan J."/>
            <person name="Pereira M.F."/>
            <person name="Perotto S."/>
            <person name="Peter M."/>
            <person name="Pfister S."/>
            <person name="Riley R."/>
            <person name="Sitrit Y."/>
            <person name="Stielow J.B."/>
            <person name="Szollosi G."/>
            <person name="Zifcakova L."/>
            <person name="Stursova M."/>
            <person name="Spatafora J.W."/>
            <person name="Tedersoo L."/>
            <person name="Vaario L.M."/>
            <person name="Yamada A."/>
            <person name="Yan M."/>
            <person name="Wang P."/>
            <person name="Xu J."/>
            <person name="Bruns T."/>
            <person name="Baldrian P."/>
            <person name="Vilgalys R."/>
            <person name="Dunand C."/>
            <person name="Henrissat B."/>
            <person name="Grigoriev I.V."/>
            <person name="Hibbett D."/>
            <person name="Nagy L.G."/>
            <person name="Martin F.M."/>
        </authorList>
    </citation>
    <scope>NUCLEOTIDE SEQUENCE</scope>
    <source>
        <strain evidence="12">UH-Tt-Lm1</strain>
    </source>
</reference>
<dbReference type="SUPFAM" id="SSF51905">
    <property type="entry name" value="FAD/NAD(P)-binding domain"/>
    <property type="match status" value="1"/>
</dbReference>
<keyword evidence="5" id="KW-0285">Flavoprotein</keyword>
<sequence length="564" mass="62044">MNSPSPLPQVYNLIGLGFGPANLALSGALLECDFMHKDICFIEKHDKFRWHPGMLLPGTRMQISWLKDLATLRNPQSPLTFLNYLHFEGRLISFINNGSPTPSRKEFTDYLAWAANYVQSKGVSVFFDEQVIAIPKGPDGTVDVVSRNLRTGQHITRRTKNLVISPGGSPRMPSAIDAISPHPRVIHSSSYLTSIYSILSSIVSSRRDGAEALRQPVKVAVVGSGQSAAEIVIDLHSKLREVVSLLPNADGDPARHKIDLIINKGSLKPSDESPFSNKIFDPASTDTFFGLRSKATREMVLREFRATNYGVVNPRTIDNLHELLYEQQMDDSILRRAKLNGDKEEIRQRSVLPPHITIHSYSSLVALDLIEAPTGVPDHKDDDVFLLTLQSDVTKQLSQLEYDIVICATGYDRSSWLQLLRRSELGKDFIHGNPSPSAPVLVLPDHAQKSDLHAPWPVDLSVEASGMTDGSTSTSSSVSTLPTSWESPPPNPCGHLSHGDIAHDPPSKVYVTRAYRLVPEVSGAEPLPRIYIQGCTESTHGLSDTLLSVISIKAGEIAVDLSRR</sequence>
<dbReference type="PANTHER" id="PTHR42802:SF1">
    <property type="entry name" value="L-ORNITHINE N(5)-MONOOXYGENASE"/>
    <property type="match status" value="1"/>
</dbReference>
<keyword evidence="13" id="KW-1185">Reference proteome</keyword>
<dbReference type="PANTHER" id="PTHR42802">
    <property type="entry name" value="MONOOXYGENASE"/>
    <property type="match status" value="1"/>
</dbReference>
<gene>
    <name evidence="12" type="ORF">BJ322DRAFT_22501</name>
</gene>
<comment type="caution">
    <text evidence="12">The sequence shown here is derived from an EMBL/GenBank/DDBJ whole genome shotgun (WGS) entry which is preliminary data.</text>
</comment>
<evidence type="ECO:0000256" key="6">
    <source>
        <dbReference type="ARBA" id="ARBA00022827"/>
    </source>
</evidence>
<comment type="similarity">
    <text evidence="3">Belongs to the lysine N(6)-hydroxylase/L-ornithine N(5)-oxygenase family.</text>
</comment>
<proteinExistence type="inferred from homology"/>
<comment type="catalytic activity">
    <reaction evidence="9">
        <text>L-ornithine + NADPH + O2 = N(5)-hydroxy-L-ornithine + NADP(+) + H2O</text>
        <dbReference type="Rhea" id="RHEA:41508"/>
        <dbReference type="ChEBI" id="CHEBI:15377"/>
        <dbReference type="ChEBI" id="CHEBI:15379"/>
        <dbReference type="ChEBI" id="CHEBI:46911"/>
        <dbReference type="ChEBI" id="CHEBI:57783"/>
        <dbReference type="ChEBI" id="CHEBI:58349"/>
        <dbReference type="ChEBI" id="CHEBI:78275"/>
        <dbReference type="EC" id="1.14.13.196"/>
    </reaction>
</comment>
<dbReference type="EMBL" id="WIUZ02000001">
    <property type="protein sequence ID" value="KAF9792226.1"/>
    <property type="molecule type" value="Genomic_DNA"/>
</dbReference>
<dbReference type="InterPro" id="IPR036188">
    <property type="entry name" value="FAD/NAD-bd_sf"/>
</dbReference>
<evidence type="ECO:0000256" key="9">
    <source>
        <dbReference type="ARBA" id="ARBA00047598"/>
    </source>
</evidence>
<dbReference type="InterPro" id="IPR025700">
    <property type="entry name" value="Lys/Orn_oxygenase"/>
</dbReference>
<keyword evidence="8" id="KW-0560">Oxidoreductase</keyword>
<evidence type="ECO:0000256" key="5">
    <source>
        <dbReference type="ARBA" id="ARBA00022630"/>
    </source>
</evidence>
<evidence type="ECO:0000256" key="1">
    <source>
        <dbReference type="ARBA" id="ARBA00001974"/>
    </source>
</evidence>
<dbReference type="AlphaFoldDB" id="A0A9P6LC82"/>
<dbReference type="GO" id="GO:0016491">
    <property type="term" value="F:oxidoreductase activity"/>
    <property type="evidence" value="ECO:0007669"/>
    <property type="project" value="UniProtKB-KW"/>
</dbReference>
<accession>A0A9P6LC82</accession>